<name>A0A0C2IY19_THEKT</name>
<dbReference type="InterPro" id="IPR001394">
    <property type="entry name" value="Peptidase_C19_UCH"/>
</dbReference>
<dbReference type="InterPro" id="IPR050164">
    <property type="entry name" value="Peptidase_C19"/>
</dbReference>
<dbReference type="GO" id="GO:0016579">
    <property type="term" value="P:protein deubiquitination"/>
    <property type="evidence" value="ECO:0007669"/>
    <property type="project" value="InterPro"/>
</dbReference>
<keyword evidence="5" id="KW-1185">Reference proteome</keyword>
<keyword evidence="2" id="KW-0788">Thiol protease</keyword>
<dbReference type="SUPFAM" id="SSF54001">
    <property type="entry name" value="Cysteine proteinases"/>
    <property type="match status" value="1"/>
</dbReference>
<evidence type="ECO:0000256" key="1">
    <source>
        <dbReference type="ARBA" id="ARBA00022786"/>
    </source>
</evidence>
<dbReference type="AlphaFoldDB" id="A0A0C2IY19"/>
<organism evidence="4 5">
    <name type="scientific">Thelohanellus kitauei</name>
    <name type="common">Myxosporean</name>
    <dbReference type="NCBI Taxonomy" id="669202"/>
    <lineage>
        <taxon>Eukaryota</taxon>
        <taxon>Metazoa</taxon>
        <taxon>Cnidaria</taxon>
        <taxon>Myxozoa</taxon>
        <taxon>Myxosporea</taxon>
        <taxon>Bivalvulida</taxon>
        <taxon>Platysporina</taxon>
        <taxon>Myxobolidae</taxon>
        <taxon>Thelohanellus</taxon>
    </lineage>
</organism>
<dbReference type="PROSITE" id="PS00973">
    <property type="entry name" value="USP_2"/>
    <property type="match status" value="1"/>
</dbReference>
<sequence>MTVQEEKMMEESEEEIVEITHETPEECQRYLSSTDFCLKSDGTLTQSFELVPPNKVAKVLSKALVVRGLPWKLYTIQNNFAHNLLFLSCAVICDISTDVSWSCSAKVEIILTNFVHPNEPIRREFSGFFNNRDFEQAELYVAQCPFVRNGNIEIVLKVAADPPRGFNWDSRKMSGYVGITNLGATCYLNSLLQTLFFAQPLRKIIFKTPTETDNRSKSVVLALQYTFMDLLYSQTCIDTKKLTSAFGWSASEFFLQHDVQEMCRVLIDRVEEKTKDTSVAGEIAKLMAGTSSVTIKCLSVPFQSRKTESFYDIQLSVKGVKDIYEAFDRYCDSETLDGDNKYRTDDYGPQDAIKTNSFVKYPPLLHIHLLRFVFNPEVFNYEKVYDKFEFYREINLDKYLESDANEGTGDNIFYLQSILVHCGSSSGGHYIAYVSPNCDSQWFKFDDDVVSSITESEAIQGTFGSNEGRMTAGYTAYMLLYIKSSMLNDPSYKFSDEDIPAHLKRLYFSEKTNASENMRFSQNAYEMNVIFDDMAYLHPNTSPVDFRSIKPLSFNMPEDWSLKTICGWLSNHMGMRENNLRLWIFKKNMERTLFPFHIAPELYSASISSTFTHDSIFFAERVDDDEEPFVPGRHKMILLHTFQKMEQRVYYHGFHKVDSTKPIYDSIKNICDKNYILFNERSLIFYEHEKFVAKRVKNTHDSIQEIFDNEEDVLSIIVQTQYDSNLDIEDIKYPFNNVAVYLKDLPNQYTIYFHDIDSDLKGADFLIHASRYLPFSGLFQQASRHLDVNPKYFRLLRYNQY</sequence>
<comment type="catalytic activity">
    <reaction evidence="2">
        <text>Thiol-dependent hydrolysis of ester, thioester, amide, peptide and isopeptide bonds formed by the C-terminal Gly of ubiquitin (a 76-residue protein attached to proteins as an intracellular targeting signal).</text>
        <dbReference type="EC" id="3.4.19.12"/>
    </reaction>
</comment>
<proteinExistence type="inferred from homology"/>
<dbReference type="PANTHER" id="PTHR24006:SF644">
    <property type="entry name" value="UBIQUITIN CARBOXYL-TERMINAL HYDROLASE 7"/>
    <property type="match status" value="1"/>
</dbReference>
<comment type="similarity">
    <text evidence="2">Belongs to the peptidase C19 family.</text>
</comment>
<dbReference type="EC" id="3.4.19.12" evidence="2"/>
<dbReference type="Proteomes" id="UP000031668">
    <property type="component" value="Unassembled WGS sequence"/>
</dbReference>
<evidence type="ECO:0000259" key="3">
    <source>
        <dbReference type="PROSITE" id="PS50235"/>
    </source>
</evidence>
<dbReference type="InterPro" id="IPR028889">
    <property type="entry name" value="USP"/>
</dbReference>
<accession>A0A0C2IY19</accession>
<feature type="domain" description="USP" evidence="3">
    <location>
        <begin position="177"/>
        <end position="484"/>
    </location>
</feature>
<comment type="caution">
    <text evidence="4">The sequence shown here is derived from an EMBL/GenBank/DDBJ whole genome shotgun (WGS) entry which is preliminary data.</text>
</comment>
<dbReference type="GO" id="GO:0004843">
    <property type="term" value="F:cysteine-type deubiquitinase activity"/>
    <property type="evidence" value="ECO:0007669"/>
    <property type="project" value="UniProtKB-UniRule"/>
</dbReference>
<dbReference type="EMBL" id="JWZT01005265">
    <property type="protein sequence ID" value="KII61752.1"/>
    <property type="molecule type" value="Genomic_DNA"/>
</dbReference>
<dbReference type="InterPro" id="IPR018200">
    <property type="entry name" value="USP_CS"/>
</dbReference>
<dbReference type="GO" id="GO:0005634">
    <property type="term" value="C:nucleus"/>
    <property type="evidence" value="ECO:0007669"/>
    <property type="project" value="TreeGrafter"/>
</dbReference>
<dbReference type="Gene3D" id="3.90.70.10">
    <property type="entry name" value="Cysteine proteinases"/>
    <property type="match status" value="1"/>
</dbReference>
<dbReference type="OrthoDB" id="289038at2759"/>
<dbReference type="Pfam" id="PF12436">
    <property type="entry name" value="USP7_ICP0_bdg"/>
    <property type="match status" value="1"/>
</dbReference>
<reference evidence="4 5" key="1">
    <citation type="journal article" date="2014" name="Genome Biol. Evol.">
        <title>The genome of the myxosporean Thelohanellus kitauei shows adaptations to nutrient acquisition within its fish host.</title>
        <authorList>
            <person name="Yang Y."/>
            <person name="Xiong J."/>
            <person name="Zhou Z."/>
            <person name="Huo F."/>
            <person name="Miao W."/>
            <person name="Ran C."/>
            <person name="Liu Y."/>
            <person name="Zhang J."/>
            <person name="Feng J."/>
            <person name="Wang M."/>
            <person name="Wang M."/>
            <person name="Wang L."/>
            <person name="Yao B."/>
        </authorList>
    </citation>
    <scope>NUCLEOTIDE SEQUENCE [LARGE SCALE GENOMIC DNA]</scope>
    <source>
        <strain evidence="4">Wuqing</strain>
    </source>
</reference>
<dbReference type="Gene3D" id="2.60.210.10">
    <property type="entry name" value="Apoptosis, Tumor Necrosis Factor Receptor Associated Protein 2, Chain A"/>
    <property type="match status" value="1"/>
</dbReference>
<dbReference type="GO" id="GO:0005829">
    <property type="term" value="C:cytosol"/>
    <property type="evidence" value="ECO:0007669"/>
    <property type="project" value="TreeGrafter"/>
</dbReference>
<dbReference type="PROSITE" id="PS50235">
    <property type="entry name" value="USP_3"/>
    <property type="match status" value="1"/>
</dbReference>
<dbReference type="GO" id="GO:0031647">
    <property type="term" value="P:regulation of protein stability"/>
    <property type="evidence" value="ECO:0007669"/>
    <property type="project" value="TreeGrafter"/>
</dbReference>
<dbReference type="PROSITE" id="PS00972">
    <property type="entry name" value="USP_1"/>
    <property type="match status" value="1"/>
</dbReference>
<keyword evidence="2 4" id="KW-0378">Hydrolase</keyword>
<protein>
    <recommendedName>
        <fullName evidence="2">Ubiquitin carboxyl-terminal hydrolase</fullName>
        <ecNumber evidence="2">3.4.19.12</ecNumber>
    </recommendedName>
</protein>
<dbReference type="InterPro" id="IPR038765">
    <property type="entry name" value="Papain-like_cys_pep_sf"/>
</dbReference>
<evidence type="ECO:0000313" key="5">
    <source>
        <dbReference type="Proteomes" id="UP000031668"/>
    </source>
</evidence>
<keyword evidence="2" id="KW-0645">Protease</keyword>
<dbReference type="InterPro" id="IPR024729">
    <property type="entry name" value="USP7_ICP0-binding_dom"/>
</dbReference>
<gene>
    <name evidence="4" type="ORF">RF11_08853</name>
</gene>
<dbReference type="Pfam" id="PF00443">
    <property type="entry name" value="UCH"/>
    <property type="match status" value="1"/>
</dbReference>
<evidence type="ECO:0000256" key="2">
    <source>
        <dbReference type="RuleBase" id="RU366025"/>
    </source>
</evidence>
<dbReference type="InterPro" id="IPR008974">
    <property type="entry name" value="TRAF-like"/>
</dbReference>
<evidence type="ECO:0000313" key="4">
    <source>
        <dbReference type="EMBL" id="KII61752.1"/>
    </source>
</evidence>
<dbReference type="GO" id="GO:0006508">
    <property type="term" value="P:proteolysis"/>
    <property type="evidence" value="ECO:0007669"/>
    <property type="project" value="UniProtKB-KW"/>
</dbReference>
<keyword evidence="1 2" id="KW-0833">Ubl conjugation pathway</keyword>
<dbReference type="PANTHER" id="PTHR24006">
    <property type="entry name" value="UBIQUITIN CARBOXYL-TERMINAL HYDROLASE"/>
    <property type="match status" value="1"/>
</dbReference>